<dbReference type="InterPro" id="IPR013655">
    <property type="entry name" value="PAS_fold_3"/>
</dbReference>
<dbReference type="Pfam" id="PF07228">
    <property type="entry name" value="SpoIIE"/>
    <property type="match status" value="1"/>
</dbReference>
<dbReference type="InterPro" id="IPR029016">
    <property type="entry name" value="GAF-like_dom_sf"/>
</dbReference>
<protein>
    <submittedName>
        <fullName evidence="5">Two-component PAS/PAC sensor protein</fullName>
    </submittedName>
</protein>
<dbReference type="InterPro" id="IPR000700">
    <property type="entry name" value="PAS-assoc_C"/>
</dbReference>
<evidence type="ECO:0000256" key="2">
    <source>
        <dbReference type="SAM" id="MobiDB-lite"/>
    </source>
</evidence>
<dbReference type="SMART" id="SM00065">
    <property type="entry name" value="GAF"/>
    <property type="match status" value="1"/>
</dbReference>
<dbReference type="InterPro" id="IPR013656">
    <property type="entry name" value="PAS_4"/>
</dbReference>
<dbReference type="OrthoDB" id="319881at2"/>
<dbReference type="Gene3D" id="2.10.70.100">
    <property type="match status" value="1"/>
</dbReference>
<dbReference type="Proteomes" id="UP000006461">
    <property type="component" value="Chromosome"/>
</dbReference>
<dbReference type="InterPro" id="IPR001932">
    <property type="entry name" value="PPM-type_phosphatase-like_dom"/>
</dbReference>
<gene>
    <name evidence="5" type="ordered locus">MODMU_3689</name>
</gene>
<feature type="domain" description="PAS" evidence="3">
    <location>
        <begin position="23"/>
        <end position="88"/>
    </location>
</feature>
<organism evidence="5 6">
    <name type="scientific">Modestobacter italicus (strain DSM 44449 / CECT 9708 / BC 501)</name>
    <dbReference type="NCBI Taxonomy" id="2732864"/>
    <lineage>
        <taxon>Bacteria</taxon>
        <taxon>Bacillati</taxon>
        <taxon>Actinomycetota</taxon>
        <taxon>Actinomycetes</taxon>
        <taxon>Geodermatophilales</taxon>
        <taxon>Geodermatophilaceae</taxon>
        <taxon>Modestobacter</taxon>
    </lineage>
</organism>
<dbReference type="SUPFAM" id="SSF81606">
    <property type="entry name" value="PP2C-like"/>
    <property type="match status" value="1"/>
</dbReference>
<keyword evidence="6" id="KW-1185">Reference proteome</keyword>
<dbReference type="PANTHER" id="PTHR43156">
    <property type="entry name" value="STAGE II SPORULATION PROTEIN E-RELATED"/>
    <property type="match status" value="1"/>
</dbReference>
<dbReference type="SUPFAM" id="SSF55785">
    <property type="entry name" value="PYP-like sensor domain (PAS domain)"/>
    <property type="match status" value="2"/>
</dbReference>
<dbReference type="Pfam" id="PF08448">
    <property type="entry name" value="PAS_4"/>
    <property type="match status" value="1"/>
</dbReference>
<dbReference type="InterPro" id="IPR035965">
    <property type="entry name" value="PAS-like_dom_sf"/>
</dbReference>
<dbReference type="SMART" id="SM00331">
    <property type="entry name" value="PP2C_SIG"/>
    <property type="match status" value="1"/>
</dbReference>
<dbReference type="KEGG" id="mmar:MODMU_3689"/>
<feature type="region of interest" description="Disordered" evidence="2">
    <location>
        <begin position="687"/>
        <end position="708"/>
    </location>
</feature>
<feature type="domain" description="PAS" evidence="3">
    <location>
        <begin position="137"/>
        <end position="207"/>
    </location>
</feature>
<dbReference type="Gene3D" id="3.30.450.20">
    <property type="entry name" value="PAS domain"/>
    <property type="match status" value="2"/>
</dbReference>
<dbReference type="InterPro" id="IPR003018">
    <property type="entry name" value="GAF"/>
</dbReference>
<dbReference type="HOGENOM" id="CLU_000445_43_8_11"/>
<sequence length="708" mass="77605">MDEPVDLALTEDHEAEHLRGELAIEAAGIGAFDWDLRSGELVWDDRLMEMFGYEPSSFDRSIDGFNARLHPDDLDRVTRALQLAIDNCGDFESLYRVCLPNGGTRWISARGRALCDPHGNASRLLGAAFDVTSQHETDLSVARVLEAMPAAFFSLNRRFEFTYLNAHAERLLQANRYDLLGRVIWDAFPSAVDSPFESYYRHAMTSEKNVSFEAHYPEPLNAWYEVLAWPSAEGLSVYFLDVTTRRREEERAARTAARLELLAAVADELTGTIQAEPAVARLAQLVIPILADWCVVTLVDDQAPPGSRAAIRDVSSWHHDPALRPLVESYVDVRIPALRDDAFLFQSFASGQRTMRADGATAAIQAVLHPGEAQALIGRLAPESFAVLPLRGRDRTVGLLTLFNSAERGAISSADLTTAAEVAGRAGLALDNARLYRQQRQVAEALQRSLLTAPPEPDHAEIVVRYLPAAEAAAVGGDWYDAFMQVDGSTVLVIGDVAGHDIAAAATMGQVRGLLRGIATSNDIGPAEMLTRLDSSMDLLRVNTLVTAAVARLEQDHDQRLRGVTQLRWSNAGHPPPLVLQPDASVLELSTLRADPLLGVLPGADRSESVVTLDRGATVLLYTDGLIERRDADLDKGLDRLKTALAELAHEPLQDLCDQLIERLVDGRPDDDVALVAIRLHRQDRPRPIEAGPRVLPRPIPDEAPPDD</sequence>
<dbReference type="InterPro" id="IPR000014">
    <property type="entry name" value="PAS"/>
</dbReference>
<dbReference type="EMBL" id="FO203431">
    <property type="protein sequence ID" value="CCH89099.1"/>
    <property type="molecule type" value="Genomic_DNA"/>
</dbReference>
<feature type="compositionally biased region" description="Pro residues" evidence="2">
    <location>
        <begin position="696"/>
        <end position="708"/>
    </location>
</feature>
<evidence type="ECO:0000256" key="1">
    <source>
        <dbReference type="ARBA" id="ARBA00022801"/>
    </source>
</evidence>
<evidence type="ECO:0000313" key="5">
    <source>
        <dbReference type="EMBL" id="CCH89099.1"/>
    </source>
</evidence>
<name>I4F0D6_MODI5</name>
<dbReference type="Gene3D" id="3.60.40.10">
    <property type="entry name" value="PPM-type phosphatase domain"/>
    <property type="match status" value="1"/>
</dbReference>
<dbReference type="PROSITE" id="PS50113">
    <property type="entry name" value="PAC"/>
    <property type="match status" value="1"/>
</dbReference>
<dbReference type="Gene3D" id="3.30.450.40">
    <property type="match status" value="1"/>
</dbReference>
<dbReference type="OMA" id="YHADHPA"/>
<dbReference type="InterPro" id="IPR036457">
    <property type="entry name" value="PPM-type-like_dom_sf"/>
</dbReference>
<evidence type="ECO:0000313" key="6">
    <source>
        <dbReference type="Proteomes" id="UP000006461"/>
    </source>
</evidence>
<dbReference type="SUPFAM" id="SSF55781">
    <property type="entry name" value="GAF domain-like"/>
    <property type="match status" value="1"/>
</dbReference>
<proteinExistence type="predicted"/>
<dbReference type="PANTHER" id="PTHR43156:SF2">
    <property type="entry name" value="STAGE II SPORULATION PROTEIN E"/>
    <property type="match status" value="1"/>
</dbReference>
<dbReference type="SMART" id="SM00091">
    <property type="entry name" value="PAS"/>
    <property type="match status" value="2"/>
</dbReference>
<evidence type="ECO:0000259" key="4">
    <source>
        <dbReference type="PROSITE" id="PS50113"/>
    </source>
</evidence>
<dbReference type="STRING" id="477641.MODMU_3689"/>
<keyword evidence="1" id="KW-0378">Hydrolase</keyword>
<evidence type="ECO:0000259" key="3">
    <source>
        <dbReference type="PROSITE" id="PS50112"/>
    </source>
</evidence>
<feature type="domain" description="PAC" evidence="4">
    <location>
        <begin position="91"/>
        <end position="143"/>
    </location>
</feature>
<dbReference type="GO" id="GO:0016791">
    <property type="term" value="F:phosphatase activity"/>
    <property type="evidence" value="ECO:0007669"/>
    <property type="project" value="TreeGrafter"/>
</dbReference>
<dbReference type="Pfam" id="PF08447">
    <property type="entry name" value="PAS_3"/>
    <property type="match status" value="1"/>
</dbReference>
<dbReference type="InterPro" id="IPR052016">
    <property type="entry name" value="Bact_Sigma-Reg"/>
</dbReference>
<dbReference type="AlphaFoldDB" id="I4F0D6"/>
<dbReference type="PROSITE" id="PS50112">
    <property type="entry name" value="PAS"/>
    <property type="match status" value="2"/>
</dbReference>
<reference evidence="5 6" key="1">
    <citation type="journal article" date="2012" name="J. Bacteriol.">
        <title>Genome Sequence of Radiation-Resistant Modestobacter marinus Strain BC501, a Representative Actinobacterium That Thrives on Calcareous Stone Surfaces.</title>
        <authorList>
            <person name="Normand P."/>
            <person name="Gury J."/>
            <person name="Pujic P."/>
            <person name="Chouaia B."/>
            <person name="Crotti E."/>
            <person name="Brusetti L."/>
            <person name="Daffonchio D."/>
            <person name="Vacherie B."/>
            <person name="Barbe V."/>
            <person name="Medigue C."/>
            <person name="Calteau A."/>
            <person name="Ghodhbane-Gtari F."/>
            <person name="Essoussi I."/>
            <person name="Nouioui I."/>
            <person name="Abbassi-Ghozzi I."/>
            <person name="Gtari M."/>
        </authorList>
    </citation>
    <scope>NUCLEOTIDE SEQUENCE [LARGE SCALE GENOMIC DNA]</scope>
    <source>
        <strain evidence="6">BC 501</strain>
    </source>
</reference>
<dbReference type="eggNOG" id="COG2208">
    <property type="taxonomic scope" value="Bacteria"/>
</dbReference>
<dbReference type="CDD" id="cd00130">
    <property type="entry name" value="PAS"/>
    <property type="match status" value="2"/>
</dbReference>
<dbReference type="Pfam" id="PF01590">
    <property type="entry name" value="GAF"/>
    <property type="match status" value="1"/>
</dbReference>
<accession>I4F0D6</accession>